<keyword evidence="5" id="KW-0720">Serine protease</keyword>
<dbReference type="Gene3D" id="3.90.226.10">
    <property type="entry name" value="2-enoyl-CoA Hydratase, Chain A, domain 1"/>
    <property type="match status" value="3"/>
</dbReference>
<dbReference type="OrthoDB" id="9764363at2"/>
<evidence type="ECO:0000256" key="6">
    <source>
        <dbReference type="ARBA" id="ARBA00023136"/>
    </source>
</evidence>
<dbReference type="CDD" id="cd07023">
    <property type="entry name" value="S49_Sppa_N_C"/>
    <property type="match status" value="1"/>
</dbReference>
<name>A0A2Z4GEG5_9BACT</name>
<feature type="domain" description="Peptidase S49" evidence="8">
    <location>
        <begin position="368"/>
        <end position="519"/>
    </location>
</feature>
<dbReference type="NCBIfam" id="TIGR00705">
    <property type="entry name" value="SppA_67K"/>
    <property type="match status" value="1"/>
</dbReference>
<dbReference type="InterPro" id="IPR047272">
    <property type="entry name" value="S49_SppA_C"/>
</dbReference>
<keyword evidence="3" id="KW-0645">Protease</keyword>
<evidence type="ECO:0000313" key="10">
    <source>
        <dbReference type="Proteomes" id="UP000249873"/>
    </source>
</evidence>
<dbReference type="PANTHER" id="PTHR33209:SF1">
    <property type="entry name" value="PEPTIDASE S49 DOMAIN-CONTAINING PROTEIN"/>
    <property type="match status" value="1"/>
</dbReference>
<dbReference type="Pfam" id="PF01343">
    <property type="entry name" value="Peptidase_S49"/>
    <property type="match status" value="2"/>
</dbReference>
<dbReference type="PIRSF" id="PIRSF001217">
    <property type="entry name" value="Protease_4_SppA"/>
    <property type="match status" value="1"/>
</dbReference>
<dbReference type="InterPro" id="IPR029045">
    <property type="entry name" value="ClpP/crotonase-like_dom_sf"/>
</dbReference>
<dbReference type="InterPro" id="IPR047217">
    <property type="entry name" value="S49_SppA_67K_type_N"/>
</dbReference>
<evidence type="ECO:0000256" key="1">
    <source>
        <dbReference type="ARBA" id="ARBA00004370"/>
    </source>
</evidence>
<dbReference type="RefSeq" id="WP_111372740.1">
    <property type="nucleotide sequence ID" value="NZ_CP029480.1"/>
</dbReference>
<dbReference type="Proteomes" id="UP000249873">
    <property type="component" value="Chromosome"/>
</dbReference>
<evidence type="ECO:0000313" key="9">
    <source>
        <dbReference type="EMBL" id="AWV99378.1"/>
    </source>
</evidence>
<dbReference type="SUPFAM" id="SSF52096">
    <property type="entry name" value="ClpP/crotonase"/>
    <property type="match status" value="2"/>
</dbReference>
<reference evidence="9 10" key="1">
    <citation type="submission" date="2018-05" db="EMBL/GenBank/DDBJ databases">
        <title>Complete genome sequence of Arcticibacterium luteifluviistationis SM1504T, a cytophagaceae bacterium isolated from Arctic surface seawater.</title>
        <authorList>
            <person name="Li Y."/>
            <person name="Qin Q.-L."/>
        </authorList>
    </citation>
    <scope>NUCLEOTIDE SEQUENCE [LARGE SCALE GENOMIC DNA]</scope>
    <source>
        <strain evidence="9 10">SM1504</strain>
    </source>
</reference>
<comment type="subcellular location">
    <subcellularLocation>
        <location evidence="1">Membrane</location>
    </subcellularLocation>
</comment>
<dbReference type="KEGG" id="als:DJ013_14895"/>
<dbReference type="InterPro" id="IPR004635">
    <property type="entry name" value="Pept_S49_SppA"/>
</dbReference>
<protein>
    <submittedName>
        <fullName evidence="9">Signal peptide peptidase SppA</fullName>
    </submittedName>
</protein>
<dbReference type="NCBIfam" id="TIGR00706">
    <property type="entry name" value="SppA_dom"/>
    <property type="match status" value="1"/>
</dbReference>
<dbReference type="InterPro" id="IPR002142">
    <property type="entry name" value="Peptidase_S49"/>
</dbReference>
<dbReference type="AlphaFoldDB" id="A0A2Z4GEG5"/>
<organism evidence="9 10">
    <name type="scientific">Arcticibacterium luteifluviistationis</name>
    <dbReference type="NCBI Taxonomy" id="1784714"/>
    <lineage>
        <taxon>Bacteria</taxon>
        <taxon>Pseudomonadati</taxon>
        <taxon>Bacteroidota</taxon>
        <taxon>Cytophagia</taxon>
        <taxon>Cytophagales</taxon>
        <taxon>Leadbetterellaceae</taxon>
        <taxon>Arcticibacterium</taxon>
    </lineage>
</organism>
<evidence type="ECO:0000256" key="2">
    <source>
        <dbReference type="ARBA" id="ARBA00008683"/>
    </source>
</evidence>
<dbReference type="GO" id="GO:0006465">
    <property type="term" value="P:signal peptide processing"/>
    <property type="evidence" value="ECO:0007669"/>
    <property type="project" value="InterPro"/>
</dbReference>
<dbReference type="Gene3D" id="6.20.330.10">
    <property type="match status" value="1"/>
</dbReference>
<evidence type="ECO:0000256" key="5">
    <source>
        <dbReference type="ARBA" id="ARBA00022825"/>
    </source>
</evidence>
<accession>A0A2Z4GEG5</accession>
<keyword evidence="4" id="KW-0378">Hydrolase</keyword>
<evidence type="ECO:0000256" key="7">
    <source>
        <dbReference type="PIRSR" id="PIRSR001217-1"/>
    </source>
</evidence>
<dbReference type="CDD" id="cd07018">
    <property type="entry name" value="S49_SppA_67K_type"/>
    <property type="match status" value="1"/>
</dbReference>
<proteinExistence type="inferred from homology"/>
<comment type="similarity">
    <text evidence="2">Belongs to the peptidase S49 family.</text>
</comment>
<dbReference type="PANTHER" id="PTHR33209">
    <property type="entry name" value="PROTEASE 4"/>
    <property type="match status" value="1"/>
</dbReference>
<dbReference type="EMBL" id="CP029480">
    <property type="protein sequence ID" value="AWV99378.1"/>
    <property type="molecule type" value="Genomic_DNA"/>
</dbReference>
<feature type="active site" description="Proton donor/acceptor" evidence="7">
    <location>
        <position position="190"/>
    </location>
</feature>
<feature type="active site" description="Nucleophile" evidence="7">
    <location>
        <position position="384"/>
    </location>
</feature>
<gene>
    <name evidence="9" type="primary">sppA</name>
    <name evidence="9" type="ORF">DJ013_14895</name>
</gene>
<dbReference type="InterPro" id="IPR004634">
    <property type="entry name" value="Pept_S49_pIV"/>
</dbReference>
<dbReference type="GO" id="GO:0008236">
    <property type="term" value="F:serine-type peptidase activity"/>
    <property type="evidence" value="ECO:0007669"/>
    <property type="project" value="UniProtKB-KW"/>
</dbReference>
<sequence length="584" mass="64551">MLQFFKYVLATVAGLFVFFLLSLFLLIGIGSMFSSADSTVTVKEKSVLKINLNQIILEDAPEDDPFAMIFEDGPGKVGLISLKSAIRNAQEDPSIKGIYLDSGYPQASFGTLEELRNVLKEFKESGKFIYAYSEVMSEQAVYINSVADRIFLNKAGGLEFNGLYGEVTFYKGLFDKIGVKPLIFKVGDYKSAVEPFIRTNMSDANREQVTSYINSIAGHIYHQVAESRGLTDEEVKAVLDENISSAEDALDRKVVTDIVYFDEFEAALRKVLEIKEDDKINFISAEKYGKAKKMIKSGDRNQRIAVIIGQGSIVSGEGSNEVIASESWIAELRKAVKDDKVKAIVLRINSGGGSALASDIMWREIQIAKKEKPVYASMGDYAASGGYYMAMGCDTIFANPTTITGSIGIFGMLVNAEELLNNKLGVTFDGVESHEHSNFPSVVGEMSDVEKMMIQKGVNEGYEKFTSKAAEGRNMAIEDLKAIASGRVWTGLQAKENGLVDILGSLEDAIQMAAENVGIEDDFQVRYYPKAKSDIELIMEKISEQSSLKLDQKLGILAPYLKEINELQKMDKLQARMPYEIKIK</sequence>
<evidence type="ECO:0000256" key="3">
    <source>
        <dbReference type="ARBA" id="ARBA00022670"/>
    </source>
</evidence>
<feature type="domain" description="Peptidase S49" evidence="8">
    <location>
        <begin position="122"/>
        <end position="271"/>
    </location>
</feature>
<keyword evidence="10" id="KW-1185">Reference proteome</keyword>
<evidence type="ECO:0000259" key="8">
    <source>
        <dbReference type="Pfam" id="PF01343"/>
    </source>
</evidence>
<evidence type="ECO:0000256" key="4">
    <source>
        <dbReference type="ARBA" id="ARBA00022801"/>
    </source>
</evidence>
<dbReference type="GO" id="GO:0016020">
    <property type="term" value="C:membrane"/>
    <property type="evidence" value="ECO:0007669"/>
    <property type="project" value="UniProtKB-SubCell"/>
</dbReference>
<keyword evidence="6" id="KW-0472">Membrane</keyword>